<name>A0A2T6AXD4_9RHOB</name>
<feature type="transmembrane region" description="Helical" evidence="2">
    <location>
        <begin position="41"/>
        <end position="60"/>
    </location>
</feature>
<keyword evidence="2" id="KW-0812">Transmembrane</keyword>
<accession>A0A2T6AXD4</accession>
<evidence type="ECO:0008006" key="5">
    <source>
        <dbReference type="Google" id="ProtNLM"/>
    </source>
</evidence>
<gene>
    <name evidence="3" type="ORF">C8N44_109154</name>
</gene>
<evidence type="ECO:0000256" key="1">
    <source>
        <dbReference type="SAM" id="MobiDB-lite"/>
    </source>
</evidence>
<evidence type="ECO:0000313" key="3">
    <source>
        <dbReference type="EMBL" id="PTX48461.1"/>
    </source>
</evidence>
<dbReference type="AlphaFoldDB" id="A0A2T6AXD4"/>
<keyword evidence="4" id="KW-1185">Reference proteome</keyword>
<feature type="region of interest" description="Disordered" evidence="1">
    <location>
        <begin position="134"/>
        <end position="154"/>
    </location>
</feature>
<comment type="caution">
    <text evidence="3">The sequence shown here is derived from an EMBL/GenBank/DDBJ whole genome shotgun (WGS) entry which is preliminary data.</text>
</comment>
<keyword evidence="2" id="KW-1133">Transmembrane helix</keyword>
<dbReference type="Proteomes" id="UP000244069">
    <property type="component" value="Unassembled WGS sequence"/>
</dbReference>
<feature type="transmembrane region" description="Helical" evidence="2">
    <location>
        <begin position="106"/>
        <end position="125"/>
    </location>
</feature>
<dbReference type="EMBL" id="QBKN01000009">
    <property type="protein sequence ID" value="PTX48461.1"/>
    <property type="molecule type" value="Genomic_DNA"/>
</dbReference>
<evidence type="ECO:0000256" key="2">
    <source>
        <dbReference type="SAM" id="Phobius"/>
    </source>
</evidence>
<proteinExistence type="predicted"/>
<reference evidence="3 4" key="1">
    <citation type="submission" date="2018-04" db="EMBL/GenBank/DDBJ databases">
        <title>Genomic Encyclopedia of Archaeal and Bacterial Type Strains, Phase II (KMG-II): from individual species to whole genera.</title>
        <authorList>
            <person name="Goeker M."/>
        </authorList>
    </citation>
    <scope>NUCLEOTIDE SEQUENCE [LARGE SCALE GENOMIC DNA]</scope>
    <source>
        <strain evidence="3 4">DSM 29329</strain>
    </source>
</reference>
<keyword evidence="2" id="KW-0472">Membrane</keyword>
<protein>
    <recommendedName>
        <fullName evidence="5">5-bromo-4-chloroindolyl phosphate hydrolysis protein</fullName>
    </recommendedName>
</protein>
<evidence type="ECO:0000313" key="4">
    <source>
        <dbReference type="Proteomes" id="UP000244069"/>
    </source>
</evidence>
<sequence length="285" mass="30823">MTEAAFQEATIGDLQSDPPLTGLGFAALPLILWFMDDSADGIASALVAICILLIALRFLARGHVYALRYARTPDARAPRIPFKLLGSLCLGGLVTLLSGGHFESPVPPVLLGMTATALSVLAFGIDPFRDKGTRPLAPPASEAGPEQAPGSEQPDDREIFDIAFDGIIADVKQLEDARLCQQLETLRDLLLGRLDAVADKSDAFEHMAARARKILLLLTEETERLIADQSGPRADFARQRYAAKVDVLTRKVAGATHDPARVGRRGPLDQRADMLFARMRRESSG</sequence>
<organism evidence="3 4">
    <name type="scientific">Allosediminivita pacifica</name>
    <dbReference type="NCBI Taxonomy" id="1267769"/>
    <lineage>
        <taxon>Bacteria</taxon>
        <taxon>Pseudomonadati</taxon>
        <taxon>Pseudomonadota</taxon>
        <taxon>Alphaproteobacteria</taxon>
        <taxon>Rhodobacterales</taxon>
        <taxon>Paracoccaceae</taxon>
        <taxon>Allosediminivita</taxon>
    </lineage>
</organism>
<feature type="transmembrane region" description="Helical" evidence="2">
    <location>
        <begin position="80"/>
        <end position="100"/>
    </location>
</feature>
<dbReference type="OrthoDB" id="7877480at2"/>
<dbReference type="RefSeq" id="WP_107975889.1">
    <property type="nucleotide sequence ID" value="NZ_BMEZ01000011.1"/>
</dbReference>